<dbReference type="PANTHER" id="PTHR33021">
    <property type="entry name" value="BLUE COPPER PROTEIN"/>
    <property type="match status" value="1"/>
</dbReference>
<dbReference type="PROSITE" id="PS51485">
    <property type="entry name" value="PHYTOCYANIN"/>
    <property type="match status" value="1"/>
</dbReference>
<dbReference type="EMBL" id="OZ021741">
    <property type="protein sequence ID" value="CAK9326565.1"/>
    <property type="molecule type" value="Genomic_DNA"/>
</dbReference>
<dbReference type="Proteomes" id="UP001642487">
    <property type="component" value="Chromosome 7"/>
</dbReference>
<dbReference type="InterPro" id="IPR003245">
    <property type="entry name" value="Phytocyanin_dom"/>
</dbReference>
<evidence type="ECO:0000259" key="1">
    <source>
        <dbReference type="PROSITE" id="PS51485"/>
    </source>
</evidence>
<dbReference type="Gene3D" id="2.60.40.420">
    <property type="entry name" value="Cupredoxins - blue copper proteins"/>
    <property type="match status" value="1"/>
</dbReference>
<dbReference type="InterPro" id="IPR039391">
    <property type="entry name" value="Phytocyanin-like"/>
</dbReference>
<accession>A0ABP0Z1C9</accession>
<dbReference type="SUPFAM" id="SSF49503">
    <property type="entry name" value="Cupredoxins"/>
    <property type="match status" value="1"/>
</dbReference>
<keyword evidence="3" id="KW-1185">Reference proteome</keyword>
<proteinExistence type="predicted"/>
<evidence type="ECO:0000313" key="2">
    <source>
        <dbReference type="EMBL" id="CAK9326565.1"/>
    </source>
</evidence>
<gene>
    <name evidence="2" type="ORF">CITCOLO1_LOCUS18919</name>
</gene>
<reference evidence="2 3" key="1">
    <citation type="submission" date="2024-03" db="EMBL/GenBank/DDBJ databases">
        <authorList>
            <person name="Gkanogiannis A."/>
            <person name="Becerra Lopez-Lavalle L."/>
        </authorList>
    </citation>
    <scope>NUCLEOTIDE SEQUENCE [LARGE SCALE GENOMIC DNA]</scope>
</reference>
<name>A0ABP0Z1C9_9ROSI</name>
<organism evidence="2 3">
    <name type="scientific">Citrullus colocynthis</name>
    <name type="common">colocynth</name>
    <dbReference type="NCBI Taxonomy" id="252529"/>
    <lineage>
        <taxon>Eukaryota</taxon>
        <taxon>Viridiplantae</taxon>
        <taxon>Streptophyta</taxon>
        <taxon>Embryophyta</taxon>
        <taxon>Tracheophyta</taxon>
        <taxon>Spermatophyta</taxon>
        <taxon>Magnoliopsida</taxon>
        <taxon>eudicotyledons</taxon>
        <taxon>Gunneridae</taxon>
        <taxon>Pentapetalae</taxon>
        <taxon>rosids</taxon>
        <taxon>fabids</taxon>
        <taxon>Cucurbitales</taxon>
        <taxon>Cucurbitaceae</taxon>
        <taxon>Benincaseae</taxon>
        <taxon>Citrullus</taxon>
    </lineage>
</organism>
<dbReference type="InterPro" id="IPR008972">
    <property type="entry name" value="Cupredoxin"/>
</dbReference>
<dbReference type="PANTHER" id="PTHR33021:SF522">
    <property type="entry name" value="PHYTOCYANIN DOMAIN-CONTAINING PROTEIN"/>
    <property type="match status" value="1"/>
</dbReference>
<protein>
    <recommendedName>
        <fullName evidence="1">Phytocyanin domain-containing protein</fullName>
    </recommendedName>
</protein>
<dbReference type="Pfam" id="PF02298">
    <property type="entry name" value="Cu_bind_like"/>
    <property type="match status" value="1"/>
</dbReference>
<feature type="domain" description="Phytocyanin" evidence="1">
    <location>
        <begin position="59"/>
        <end position="159"/>
    </location>
</feature>
<sequence length="197" mass="21509">MILFSALTSYKCMPCINGKKSQETIRKESQEKMGSTMSFVWCLIAIALAAMATTATASTTHTVGGNQGWRIPKDNPSFYARWAANRTFIVGDKLEFIWTGTHNVAEVTKDEYENCTEGETLHELSPVTISLDTAGSKYFICPVVPHCSFRQKLSVIVKSDSSTMPPVPAPSSAPSPLLANALYAAMFSIASMFFTCL</sequence>
<evidence type="ECO:0000313" key="3">
    <source>
        <dbReference type="Proteomes" id="UP001642487"/>
    </source>
</evidence>